<evidence type="ECO:0000313" key="2">
    <source>
        <dbReference type="Proteomes" id="UP000054279"/>
    </source>
</evidence>
<sequence>MFGRARRSVPFVQLSSITGRLNRLNETIIKEFGSLQLDYECEKRRETPDQEIENSNAVNSSMDITSEEFPWAINGG</sequence>
<dbReference type="AlphaFoldDB" id="A0A0C9V303"/>
<dbReference type="Proteomes" id="UP000054279">
    <property type="component" value="Unassembled WGS sequence"/>
</dbReference>
<accession>A0A0C9V303</accession>
<name>A0A0C9V303_SPHS4</name>
<gene>
    <name evidence="1" type="ORF">M422DRAFT_34453</name>
</gene>
<evidence type="ECO:0000313" key="1">
    <source>
        <dbReference type="EMBL" id="KIJ36112.1"/>
    </source>
</evidence>
<dbReference type="EMBL" id="KN837182">
    <property type="protein sequence ID" value="KIJ36112.1"/>
    <property type="molecule type" value="Genomic_DNA"/>
</dbReference>
<proteinExistence type="predicted"/>
<reference evidence="1 2" key="1">
    <citation type="submission" date="2014-06" db="EMBL/GenBank/DDBJ databases">
        <title>Evolutionary Origins and Diversification of the Mycorrhizal Mutualists.</title>
        <authorList>
            <consortium name="DOE Joint Genome Institute"/>
            <consortium name="Mycorrhizal Genomics Consortium"/>
            <person name="Kohler A."/>
            <person name="Kuo A."/>
            <person name="Nagy L.G."/>
            <person name="Floudas D."/>
            <person name="Copeland A."/>
            <person name="Barry K.W."/>
            <person name="Cichocki N."/>
            <person name="Veneault-Fourrey C."/>
            <person name="LaButti K."/>
            <person name="Lindquist E.A."/>
            <person name="Lipzen A."/>
            <person name="Lundell T."/>
            <person name="Morin E."/>
            <person name="Murat C."/>
            <person name="Riley R."/>
            <person name="Ohm R."/>
            <person name="Sun H."/>
            <person name="Tunlid A."/>
            <person name="Henrissat B."/>
            <person name="Grigoriev I.V."/>
            <person name="Hibbett D.S."/>
            <person name="Martin F."/>
        </authorList>
    </citation>
    <scope>NUCLEOTIDE SEQUENCE [LARGE SCALE GENOMIC DNA]</scope>
    <source>
        <strain evidence="1 2">SS14</strain>
    </source>
</reference>
<organism evidence="1 2">
    <name type="scientific">Sphaerobolus stellatus (strain SS14)</name>
    <dbReference type="NCBI Taxonomy" id="990650"/>
    <lineage>
        <taxon>Eukaryota</taxon>
        <taxon>Fungi</taxon>
        <taxon>Dikarya</taxon>
        <taxon>Basidiomycota</taxon>
        <taxon>Agaricomycotina</taxon>
        <taxon>Agaricomycetes</taxon>
        <taxon>Phallomycetidae</taxon>
        <taxon>Geastrales</taxon>
        <taxon>Sphaerobolaceae</taxon>
        <taxon>Sphaerobolus</taxon>
    </lineage>
</organism>
<keyword evidence="2" id="KW-1185">Reference proteome</keyword>
<dbReference type="HOGENOM" id="CLU_2656046_0_0_1"/>
<protein>
    <submittedName>
        <fullName evidence="1">Uncharacterized protein</fullName>
    </submittedName>
</protein>